<dbReference type="RefSeq" id="WP_254757676.1">
    <property type="nucleotide sequence ID" value="NZ_JANCLT010000002.1"/>
</dbReference>
<keyword evidence="6" id="KW-1185">Reference proteome</keyword>
<dbReference type="GO" id="GO:0030288">
    <property type="term" value="C:outer membrane-bounded periplasmic space"/>
    <property type="evidence" value="ECO:0007669"/>
    <property type="project" value="TreeGrafter"/>
</dbReference>
<keyword evidence="3" id="KW-0732">Signal</keyword>
<evidence type="ECO:0000256" key="1">
    <source>
        <dbReference type="ARBA" id="ARBA00004196"/>
    </source>
</evidence>
<dbReference type="GO" id="GO:0030246">
    <property type="term" value="F:carbohydrate binding"/>
    <property type="evidence" value="ECO:0007669"/>
    <property type="project" value="TreeGrafter"/>
</dbReference>
<dbReference type="PANTHER" id="PTHR30036">
    <property type="entry name" value="D-XYLOSE-BINDING PERIPLASMIC PROTEIN"/>
    <property type="match status" value="1"/>
</dbReference>
<dbReference type="AlphaFoldDB" id="A0AA41X6Z6"/>
<accession>A0AA41X6Z6</accession>
<evidence type="ECO:0000313" key="6">
    <source>
        <dbReference type="Proteomes" id="UP001156102"/>
    </source>
</evidence>
<dbReference type="InterPro" id="IPR050555">
    <property type="entry name" value="Bact_Solute-Bind_Prot2"/>
</dbReference>
<feature type="compositionally biased region" description="Basic and acidic residues" evidence="2">
    <location>
        <begin position="29"/>
        <end position="42"/>
    </location>
</feature>
<feature type="region of interest" description="Disordered" evidence="2">
    <location>
        <begin position="26"/>
        <end position="46"/>
    </location>
</feature>
<proteinExistence type="predicted"/>
<gene>
    <name evidence="5" type="primary">rhaS</name>
    <name evidence="5" type="ORF">NK662_04295</name>
</gene>
<dbReference type="PANTHER" id="PTHR30036:SF8">
    <property type="entry name" value="ABC-TYPE SUGAR TRANSPORT SYSTEM PERIPLASMIC COMPONENT-LIKE PROTEIN"/>
    <property type="match status" value="1"/>
</dbReference>
<evidence type="ECO:0000256" key="3">
    <source>
        <dbReference type="SAM" id="SignalP"/>
    </source>
</evidence>
<dbReference type="InterPro" id="IPR025997">
    <property type="entry name" value="SBP_2_dom"/>
</dbReference>
<dbReference type="SUPFAM" id="SSF53822">
    <property type="entry name" value="Periplasmic binding protein-like I"/>
    <property type="match status" value="1"/>
</dbReference>
<feature type="chain" id="PRO_5041309571" evidence="3">
    <location>
        <begin position="21"/>
        <end position="352"/>
    </location>
</feature>
<comment type="caution">
    <text evidence="5">The sequence shown here is derived from an EMBL/GenBank/DDBJ whole genome shotgun (WGS) entry which is preliminary data.</text>
</comment>
<name>A0AA41X6Z6_9BACI</name>
<dbReference type="NCBIfam" id="TIGR02637">
    <property type="entry name" value="RhaS"/>
    <property type="match status" value="1"/>
</dbReference>
<feature type="domain" description="Periplasmic binding protein" evidence="4">
    <location>
        <begin position="48"/>
        <end position="304"/>
    </location>
</feature>
<comment type="subcellular location">
    <subcellularLocation>
        <location evidence="1">Cell envelope</location>
    </subcellularLocation>
</comment>
<protein>
    <submittedName>
        <fullName evidence="5">Rhamnose ABC transporter substrate-binding protein</fullName>
    </submittedName>
</protein>
<dbReference type="GO" id="GO:0015762">
    <property type="term" value="P:rhamnose transmembrane transport"/>
    <property type="evidence" value="ECO:0007669"/>
    <property type="project" value="InterPro"/>
</dbReference>
<dbReference type="InterPro" id="IPR013459">
    <property type="entry name" value="RhaS"/>
</dbReference>
<evidence type="ECO:0000259" key="4">
    <source>
        <dbReference type="Pfam" id="PF13407"/>
    </source>
</evidence>
<dbReference type="PROSITE" id="PS51257">
    <property type="entry name" value="PROKAR_LIPOPROTEIN"/>
    <property type="match status" value="1"/>
</dbReference>
<dbReference type="Pfam" id="PF13407">
    <property type="entry name" value="Peripla_BP_4"/>
    <property type="match status" value="1"/>
</dbReference>
<dbReference type="Proteomes" id="UP001156102">
    <property type="component" value="Unassembled WGS sequence"/>
</dbReference>
<dbReference type="Gene3D" id="3.40.50.2300">
    <property type="match status" value="2"/>
</dbReference>
<sequence length="352" mass="37934">MKKWLGIFTALIMMFAVLTACNVSTSTSTKEEKTTSSTDKKSGPKKHAIVFKNTGNPYGEKMMEGFEKAVKEAGGEAILRSPDQPTAEGQIQIIEQLITQKVDSITIAANDKDALEPVLKKAMDQGIKVLSVDSAVNEKSRMVHVNQANPEEIGKGQVKAIAEMIGGKGEIAILSATSQATNQNTWIEYMKKELEKPEYKDIKLVKVAYGDDLRDKSVSEAEALLKSYPNLQGIIAPTTVGIAAAGKVITDKGLIGKVKLTGLGLPSEMATYIENGACPWMFLWNPIDVGYAAGYTAAALTDGKITGKVGDSFEAGKMGKQTVVEDGKGTQVMLGEPFKFDAKNIGEWKKVY</sequence>
<reference evidence="5" key="1">
    <citation type="submission" date="2022-07" db="EMBL/GenBank/DDBJ databases">
        <authorList>
            <person name="Li W.-J."/>
            <person name="Deng Q.-Q."/>
        </authorList>
    </citation>
    <scope>NUCLEOTIDE SEQUENCE</scope>
    <source>
        <strain evidence="5">SYSU M60031</strain>
    </source>
</reference>
<organism evidence="5 6">
    <name type="scientific">Ectobacillus ponti</name>
    <dbReference type="NCBI Taxonomy" id="2961894"/>
    <lineage>
        <taxon>Bacteria</taxon>
        <taxon>Bacillati</taxon>
        <taxon>Bacillota</taxon>
        <taxon>Bacilli</taxon>
        <taxon>Bacillales</taxon>
        <taxon>Bacillaceae</taxon>
        <taxon>Ectobacillus</taxon>
    </lineage>
</organism>
<evidence type="ECO:0000256" key="2">
    <source>
        <dbReference type="SAM" id="MobiDB-lite"/>
    </source>
</evidence>
<feature type="signal peptide" evidence="3">
    <location>
        <begin position="1"/>
        <end position="20"/>
    </location>
</feature>
<dbReference type="EMBL" id="JANCLT010000002">
    <property type="protein sequence ID" value="MCP8967759.1"/>
    <property type="molecule type" value="Genomic_DNA"/>
</dbReference>
<evidence type="ECO:0000313" key="5">
    <source>
        <dbReference type="EMBL" id="MCP8967759.1"/>
    </source>
</evidence>
<dbReference type="InterPro" id="IPR028082">
    <property type="entry name" value="Peripla_BP_I"/>
</dbReference>
<dbReference type="CDD" id="cd20000">
    <property type="entry name" value="PBP1_ABC_rhamnose"/>
    <property type="match status" value="1"/>
</dbReference>